<evidence type="ECO:0000313" key="2">
    <source>
        <dbReference type="Proteomes" id="UP000784294"/>
    </source>
</evidence>
<evidence type="ECO:0000313" key="1">
    <source>
        <dbReference type="EMBL" id="VEL28884.1"/>
    </source>
</evidence>
<proteinExistence type="predicted"/>
<keyword evidence="2" id="KW-1185">Reference proteome</keyword>
<feature type="non-terminal residue" evidence="1">
    <location>
        <position position="1"/>
    </location>
</feature>
<sequence length="137" mass="14172">TFRADLFTPIISAGLKSACPSVRDAGRQLCGAVYLANARGGTGAADADRELVRNLAAGQVTARLVAICQAELQRRLQQFEIQAREVTIAIKPNSHSSPNSVTSSPCVSVPTSSVSGPFASVHLASVPQAISDKPSAA</sequence>
<organism evidence="1 2">
    <name type="scientific">Protopolystoma xenopodis</name>
    <dbReference type="NCBI Taxonomy" id="117903"/>
    <lineage>
        <taxon>Eukaryota</taxon>
        <taxon>Metazoa</taxon>
        <taxon>Spiralia</taxon>
        <taxon>Lophotrochozoa</taxon>
        <taxon>Platyhelminthes</taxon>
        <taxon>Monogenea</taxon>
        <taxon>Polyopisthocotylea</taxon>
        <taxon>Polystomatidea</taxon>
        <taxon>Polystomatidae</taxon>
        <taxon>Protopolystoma</taxon>
    </lineage>
</organism>
<gene>
    <name evidence="1" type="ORF">PXEA_LOCUS22324</name>
</gene>
<accession>A0A3S5CQU9</accession>
<reference evidence="1" key="1">
    <citation type="submission" date="2018-11" db="EMBL/GenBank/DDBJ databases">
        <authorList>
            <consortium name="Pathogen Informatics"/>
        </authorList>
    </citation>
    <scope>NUCLEOTIDE SEQUENCE</scope>
</reference>
<protein>
    <submittedName>
        <fullName evidence="1">Uncharacterized protein</fullName>
    </submittedName>
</protein>
<comment type="caution">
    <text evidence="1">The sequence shown here is derived from an EMBL/GenBank/DDBJ whole genome shotgun (WGS) entry which is preliminary data.</text>
</comment>
<name>A0A3S5CQU9_9PLAT</name>
<dbReference type="EMBL" id="CAAALY010098483">
    <property type="protein sequence ID" value="VEL28884.1"/>
    <property type="molecule type" value="Genomic_DNA"/>
</dbReference>
<dbReference type="Proteomes" id="UP000784294">
    <property type="component" value="Unassembled WGS sequence"/>
</dbReference>
<dbReference type="AlphaFoldDB" id="A0A3S5CQU9"/>